<protein>
    <submittedName>
        <fullName evidence="6">LysR family transcriptional regulator</fullName>
    </submittedName>
</protein>
<accession>A0A916XF16</accession>
<evidence type="ECO:0000259" key="5">
    <source>
        <dbReference type="PROSITE" id="PS50931"/>
    </source>
</evidence>
<comment type="caution">
    <text evidence="6">The sequence shown here is derived from an EMBL/GenBank/DDBJ whole genome shotgun (WGS) entry which is preliminary data.</text>
</comment>
<dbReference type="Gene3D" id="1.10.10.10">
    <property type="entry name" value="Winged helix-like DNA-binding domain superfamily/Winged helix DNA-binding domain"/>
    <property type="match status" value="1"/>
</dbReference>
<dbReference type="Proteomes" id="UP000637423">
    <property type="component" value="Unassembled WGS sequence"/>
</dbReference>
<dbReference type="PANTHER" id="PTHR30419:SF2">
    <property type="entry name" value="LYSR FAMILY TRANSCRIPTIONAL REGULATOR"/>
    <property type="match status" value="1"/>
</dbReference>
<dbReference type="RefSeq" id="WP_188565109.1">
    <property type="nucleotide sequence ID" value="NZ_BMED01000001.1"/>
</dbReference>
<dbReference type="SUPFAM" id="SSF46785">
    <property type="entry name" value="Winged helix' DNA-binding domain"/>
    <property type="match status" value="1"/>
</dbReference>
<gene>
    <name evidence="6" type="ORF">GCM10011396_12960</name>
</gene>
<organism evidence="6 7">
    <name type="scientific">Undibacterium terreum</name>
    <dbReference type="NCBI Taxonomy" id="1224302"/>
    <lineage>
        <taxon>Bacteria</taxon>
        <taxon>Pseudomonadati</taxon>
        <taxon>Pseudomonadota</taxon>
        <taxon>Betaproteobacteria</taxon>
        <taxon>Burkholderiales</taxon>
        <taxon>Oxalobacteraceae</taxon>
        <taxon>Undibacterium</taxon>
    </lineage>
</organism>
<sequence>MRFDLTDLQLFLHVAETGSITSGAERSHLALASASARLRGMEDVLGVPLLFRKPRGVEVTDAGRTLLHHARVVTQQMDRMRGDLGDYAKGLKGHLRLLCNTSAMMEFLPEALAGYMQAHPQVNIAVEERLSYDIVQAVTDGQADMGIIADTVASGNLQTFAFRDDQLVVVAAPGHAMTKTAQASAGKRSIAFEDILQHDFIGLAGDSALQQHIGEHAARLGQRLHYRLRLSSFDAICRMVESGIGIAVIPATAAARYKKTMAIRQWRLSDTWAMRRLLICVRQYDDLPAYARELVDTLRITPN</sequence>
<feature type="domain" description="HTH lysR-type" evidence="5">
    <location>
        <begin position="3"/>
        <end position="60"/>
    </location>
</feature>
<dbReference type="EMBL" id="BMED01000001">
    <property type="protein sequence ID" value="GGC67367.1"/>
    <property type="molecule type" value="Genomic_DNA"/>
</dbReference>
<dbReference type="InterPro" id="IPR036390">
    <property type="entry name" value="WH_DNA-bd_sf"/>
</dbReference>
<dbReference type="Gene3D" id="3.40.190.290">
    <property type="match status" value="1"/>
</dbReference>
<evidence type="ECO:0000256" key="2">
    <source>
        <dbReference type="ARBA" id="ARBA00023015"/>
    </source>
</evidence>
<dbReference type="GO" id="GO:0005829">
    <property type="term" value="C:cytosol"/>
    <property type="evidence" value="ECO:0007669"/>
    <property type="project" value="TreeGrafter"/>
</dbReference>
<keyword evidence="2" id="KW-0805">Transcription regulation</keyword>
<evidence type="ECO:0000256" key="1">
    <source>
        <dbReference type="ARBA" id="ARBA00009437"/>
    </source>
</evidence>
<dbReference type="InterPro" id="IPR000847">
    <property type="entry name" value="LysR_HTH_N"/>
</dbReference>
<dbReference type="InterPro" id="IPR050950">
    <property type="entry name" value="HTH-type_LysR_regulators"/>
</dbReference>
<dbReference type="PROSITE" id="PS50931">
    <property type="entry name" value="HTH_LYSR"/>
    <property type="match status" value="1"/>
</dbReference>
<dbReference type="GO" id="GO:0003700">
    <property type="term" value="F:DNA-binding transcription factor activity"/>
    <property type="evidence" value="ECO:0007669"/>
    <property type="project" value="InterPro"/>
</dbReference>
<evidence type="ECO:0000256" key="4">
    <source>
        <dbReference type="ARBA" id="ARBA00023163"/>
    </source>
</evidence>
<reference evidence="6" key="1">
    <citation type="journal article" date="2014" name="Int. J. Syst. Evol. Microbiol.">
        <title>Complete genome sequence of Corynebacterium casei LMG S-19264T (=DSM 44701T), isolated from a smear-ripened cheese.</title>
        <authorList>
            <consortium name="US DOE Joint Genome Institute (JGI-PGF)"/>
            <person name="Walter F."/>
            <person name="Albersmeier A."/>
            <person name="Kalinowski J."/>
            <person name="Ruckert C."/>
        </authorList>
    </citation>
    <scope>NUCLEOTIDE SEQUENCE</scope>
    <source>
        <strain evidence="6">CGMCC 1.10998</strain>
    </source>
</reference>
<dbReference type="AlphaFoldDB" id="A0A916XF16"/>
<dbReference type="GO" id="GO:0003677">
    <property type="term" value="F:DNA binding"/>
    <property type="evidence" value="ECO:0007669"/>
    <property type="project" value="UniProtKB-KW"/>
</dbReference>
<evidence type="ECO:0000313" key="6">
    <source>
        <dbReference type="EMBL" id="GGC67367.1"/>
    </source>
</evidence>
<reference evidence="6" key="2">
    <citation type="submission" date="2020-09" db="EMBL/GenBank/DDBJ databases">
        <authorList>
            <person name="Sun Q."/>
            <person name="Zhou Y."/>
        </authorList>
    </citation>
    <scope>NUCLEOTIDE SEQUENCE</scope>
    <source>
        <strain evidence="6">CGMCC 1.10998</strain>
    </source>
</reference>
<name>A0A916XF16_9BURK</name>
<keyword evidence="7" id="KW-1185">Reference proteome</keyword>
<evidence type="ECO:0000313" key="7">
    <source>
        <dbReference type="Proteomes" id="UP000637423"/>
    </source>
</evidence>
<dbReference type="SUPFAM" id="SSF53850">
    <property type="entry name" value="Periplasmic binding protein-like II"/>
    <property type="match status" value="1"/>
</dbReference>
<dbReference type="Pfam" id="PF03466">
    <property type="entry name" value="LysR_substrate"/>
    <property type="match status" value="1"/>
</dbReference>
<dbReference type="InterPro" id="IPR036388">
    <property type="entry name" value="WH-like_DNA-bd_sf"/>
</dbReference>
<comment type="similarity">
    <text evidence="1">Belongs to the LysR transcriptional regulatory family.</text>
</comment>
<dbReference type="Pfam" id="PF00126">
    <property type="entry name" value="HTH_1"/>
    <property type="match status" value="1"/>
</dbReference>
<proteinExistence type="inferred from homology"/>
<dbReference type="InterPro" id="IPR005119">
    <property type="entry name" value="LysR_subst-bd"/>
</dbReference>
<evidence type="ECO:0000256" key="3">
    <source>
        <dbReference type="ARBA" id="ARBA00023125"/>
    </source>
</evidence>
<dbReference type="CDD" id="cd08421">
    <property type="entry name" value="PBP2_LTTR_like_1"/>
    <property type="match status" value="1"/>
</dbReference>
<dbReference type="PANTHER" id="PTHR30419">
    <property type="entry name" value="HTH-TYPE TRANSCRIPTIONAL REGULATOR YBHD"/>
    <property type="match status" value="1"/>
</dbReference>
<keyword evidence="4" id="KW-0804">Transcription</keyword>
<keyword evidence="3" id="KW-0238">DNA-binding</keyword>